<keyword evidence="1" id="KW-0812">Transmembrane</keyword>
<gene>
    <name evidence="2" type="ORF">HS088_TW01G00256</name>
</gene>
<dbReference type="PANTHER" id="PTHR36399">
    <property type="entry name" value="PHOTOSYNTHETIC NDH SUBUNIT OF SUBCOMPLEX B 5, CHLOROPLASTIC"/>
    <property type="match status" value="1"/>
</dbReference>
<keyword evidence="1" id="KW-0472">Membrane</keyword>
<dbReference type="Proteomes" id="UP000593562">
    <property type="component" value="Unassembled WGS sequence"/>
</dbReference>
<dbReference type="InterPro" id="IPR034569">
    <property type="entry name" value="PNSB5"/>
</dbReference>
<sequence length="222" mass="25141">MAFSLSALAPNSIPKINSIDSETRVRVNVLKQAIPNPIHVKLYGKSCSSSSIRGSLPRLNAGFHEIEPDIDEDPTDRWETRTVGPEEFEYGKWDGYHSYVEGEDTGTMWEALSAEYAACEPPTGFQGIMSWLFLPAIAAGMYFNAPGEYLFIGAGLFTIIFCIIEMDKPAKPHNFEPHIYNMERGARDKLINDFNTLTVWEFNDKYGDLWDITLKTDDIMKR</sequence>
<feature type="transmembrane region" description="Helical" evidence="1">
    <location>
        <begin position="149"/>
        <end position="166"/>
    </location>
</feature>
<dbReference type="AlphaFoldDB" id="A0A7J7E168"/>
<evidence type="ECO:0000256" key="1">
    <source>
        <dbReference type="SAM" id="Phobius"/>
    </source>
</evidence>
<organism evidence="2 3">
    <name type="scientific">Tripterygium wilfordii</name>
    <name type="common">Thunder God vine</name>
    <dbReference type="NCBI Taxonomy" id="458696"/>
    <lineage>
        <taxon>Eukaryota</taxon>
        <taxon>Viridiplantae</taxon>
        <taxon>Streptophyta</taxon>
        <taxon>Embryophyta</taxon>
        <taxon>Tracheophyta</taxon>
        <taxon>Spermatophyta</taxon>
        <taxon>Magnoliopsida</taxon>
        <taxon>eudicotyledons</taxon>
        <taxon>Gunneridae</taxon>
        <taxon>Pentapetalae</taxon>
        <taxon>rosids</taxon>
        <taxon>fabids</taxon>
        <taxon>Celastrales</taxon>
        <taxon>Celastraceae</taxon>
        <taxon>Tripterygium</taxon>
    </lineage>
</organism>
<comment type="caution">
    <text evidence="2">The sequence shown here is derived from an EMBL/GenBank/DDBJ whole genome shotgun (WGS) entry which is preliminary data.</text>
</comment>
<name>A0A7J7E168_TRIWF</name>
<accession>A0A7J7E168</accession>
<dbReference type="FunCoup" id="A0A7J7E168">
    <property type="interactions" value="1865"/>
</dbReference>
<keyword evidence="1" id="KW-1133">Transmembrane helix</keyword>
<dbReference type="GO" id="GO:0009507">
    <property type="term" value="C:chloroplast"/>
    <property type="evidence" value="ECO:0007669"/>
    <property type="project" value="InterPro"/>
</dbReference>
<dbReference type="OrthoDB" id="1925600at2759"/>
<evidence type="ECO:0000313" key="3">
    <source>
        <dbReference type="Proteomes" id="UP000593562"/>
    </source>
</evidence>
<reference evidence="2 3" key="1">
    <citation type="journal article" date="2020" name="Nat. Commun.">
        <title>Genome of Tripterygium wilfordii and identification of cytochrome P450 involved in triptolide biosynthesis.</title>
        <authorList>
            <person name="Tu L."/>
            <person name="Su P."/>
            <person name="Zhang Z."/>
            <person name="Gao L."/>
            <person name="Wang J."/>
            <person name="Hu T."/>
            <person name="Zhou J."/>
            <person name="Zhang Y."/>
            <person name="Zhao Y."/>
            <person name="Liu Y."/>
            <person name="Song Y."/>
            <person name="Tong Y."/>
            <person name="Lu Y."/>
            <person name="Yang J."/>
            <person name="Xu C."/>
            <person name="Jia M."/>
            <person name="Peters R.J."/>
            <person name="Huang L."/>
            <person name="Gao W."/>
        </authorList>
    </citation>
    <scope>NUCLEOTIDE SEQUENCE [LARGE SCALE GENOMIC DNA]</scope>
    <source>
        <strain evidence="3">cv. XIE 37</strain>
        <tissue evidence="2">Leaf</tissue>
    </source>
</reference>
<keyword evidence="3" id="KW-1185">Reference proteome</keyword>
<dbReference type="InParanoid" id="A0A7J7E168"/>
<dbReference type="EMBL" id="JAAARO010000001">
    <property type="protein sequence ID" value="KAF5752348.1"/>
    <property type="molecule type" value="Genomic_DNA"/>
</dbReference>
<protein>
    <submittedName>
        <fullName evidence="2">NAD(P)H dehydrogenase 18</fullName>
    </submittedName>
</protein>
<proteinExistence type="predicted"/>
<dbReference type="GO" id="GO:0006979">
    <property type="term" value="P:response to oxidative stress"/>
    <property type="evidence" value="ECO:0007669"/>
    <property type="project" value="InterPro"/>
</dbReference>
<evidence type="ECO:0000313" key="2">
    <source>
        <dbReference type="EMBL" id="KAF5752348.1"/>
    </source>
</evidence>
<dbReference type="PANTHER" id="PTHR36399:SF1">
    <property type="entry name" value="PHOTOSYNTHETIC NDH SUBUNIT OF SUBCOMPLEX B 5, CHLOROPLASTIC"/>
    <property type="match status" value="1"/>
</dbReference>